<sequence>SYSTRDFRQQYPTNSLIKAGYQSGNKTFYNWYNIVSLEHYPTQLKFT</sequence>
<proteinExistence type="predicted"/>
<dbReference type="OrthoDB" id="2403834at2759"/>
<dbReference type="EMBL" id="CAJVPY010030835">
    <property type="protein sequence ID" value="CAG8795855.1"/>
    <property type="molecule type" value="Genomic_DNA"/>
</dbReference>
<comment type="caution">
    <text evidence="1">The sequence shown here is derived from an EMBL/GenBank/DDBJ whole genome shotgun (WGS) entry which is preliminary data.</text>
</comment>
<evidence type="ECO:0000313" key="1">
    <source>
        <dbReference type="EMBL" id="CAG8795855.1"/>
    </source>
</evidence>
<reference evidence="1" key="1">
    <citation type="submission" date="2021-06" db="EMBL/GenBank/DDBJ databases">
        <authorList>
            <person name="Kallberg Y."/>
            <person name="Tangrot J."/>
            <person name="Rosling A."/>
        </authorList>
    </citation>
    <scope>NUCLEOTIDE SEQUENCE</scope>
    <source>
        <strain evidence="1">MA453B</strain>
    </source>
</reference>
<name>A0A9N9JTX0_9GLOM</name>
<feature type="non-terminal residue" evidence="1">
    <location>
        <position position="1"/>
    </location>
</feature>
<gene>
    <name evidence="1" type="ORF">DERYTH_LOCUS22359</name>
</gene>
<accession>A0A9N9JTX0</accession>
<keyword evidence="2" id="KW-1185">Reference proteome</keyword>
<evidence type="ECO:0000313" key="2">
    <source>
        <dbReference type="Proteomes" id="UP000789405"/>
    </source>
</evidence>
<protein>
    <submittedName>
        <fullName evidence="1">6399_t:CDS:1</fullName>
    </submittedName>
</protein>
<dbReference type="Proteomes" id="UP000789405">
    <property type="component" value="Unassembled WGS sequence"/>
</dbReference>
<organism evidence="1 2">
    <name type="scientific">Dentiscutata erythropus</name>
    <dbReference type="NCBI Taxonomy" id="1348616"/>
    <lineage>
        <taxon>Eukaryota</taxon>
        <taxon>Fungi</taxon>
        <taxon>Fungi incertae sedis</taxon>
        <taxon>Mucoromycota</taxon>
        <taxon>Glomeromycotina</taxon>
        <taxon>Glomeromycetes</taxon>
        <taxon>Diversisporales</taxon>
        <taxon>Gigasporaceae</taxon>
        <taxon>Dentiscutata</taxon>
    </lineage>
</organism>
<dbReference type="AlphaFoldDB" id="A0A9N9JTX0"/>